<keyword evidence="3" id="KW-1185">Reference proteome</keyword>
<reference evidence="2 3" key="1">
    <citation type="submission" date="2020-10" db="EMBL/GenBank/DDBJ databases">
        <title>Phylogeny of dyella-like bacteria.</title>
        <authorList>
            <person name="Fu J."/>
        </authorList>
    </citation>
    <scope>NUCLEOTIDE SEQUENCE [LARGE SCALE GENOMIC DNA]</scope>
    <source>
        <strain evidence="2 3">DHG40</strain>
    </source>
</reference>
<protein>
    <submittedName>
        <fullName evidence="2">Uncharacterized protein</fullName>
    </submittedName>
</protein>
<feature type="transmembrane region" description="Helical" evidence="1">
    <location>
        <begin position="12"/>
        <end position="32"/>
    </location>
</feature>
<dbReference type="RefSeq" id="WP_380010588.1">
    <property type="nucleotide sequence ID" value="NZ_JADIKI010000022.1"/>
</dbReference>
<sequence>MHFAKAKASSFPYFVALAIILVNLVLDALSIYRMQHMPSFVADSASAVNMMYVVLGGQWVAMVFSAAIGLGYAQWLMERRRVDLPWYAVVGVAVVYAVLSIALNYGWLYAQKAAMAHAGFAGIQVLVMAGLFVTRVVTLIAIMLPLWLAYSLVRGRSISSGEMRWRSLLIFALLVWTWHLMIVQLALPSALAAASVYGLYLWSISPWIYLASVALVLPIWLAALLAWPASMSSARVSRALLASFLTAIVNIVSLLAVAFVAAAVVSYRATSATENAATVTSLALVAALLWFVITLPLCWLGVKALMRNATGSVPGEQSYRLGESSV</sequence>
<feature type="transmembrane region" description="Helical" evidence="1">
    <location>
        <begin position="168"/>
        <end position="187"/>
    </location>
</feature>
<evidence type="ECO:0000313" key="2">
    <source>
        <dbReference type="EMBL" id="MFK2855015.1"/>
    </source>
</evidence>
<keyword evidence="1" id="KW-0812">Transmembrane</keyword>
<dbReference type="Proteomes" id="UP001620409">
    <property type="component" value="Unassembled WGS sequence"/>
</dbReference>
<evidence type="ECO:0000256" key="1">
    <source>
        <dbReference type="SAM" id="Phobius"/>
    </source>
</evidence>
<organism evidence="2 3">
    <name type="scientific">Dyella humi</name>
    <dbReference type="NCBI Taxonomy" id="1770547"/>
    <lineage>
        <taxon>Bacteria</taxon>
        <taxon>Pseudomonadati</taxon>
        <taxon>Pseudomonadota</taxon>
        <taxon>Gammaproteobacteria</taxon>
        <taxon>Lysobacterales</taxon>
        <taxon>Rhodanobacteraceae</taxon>
        <taxon>Dyella</taxon>
    </lineage>
</organism>
<dbReference type="EMBL" id="JADIKI010000022">
    <property type="protein sequence ID" value="MFK2855015.1"/>
    <property type="molecule type" value="Genomic_DNA"/>
</dbReference>
<accession>A0ABW8IK68</accession>
<feature type="transmembrane region" description="Helical" evidence="1">
    <location>
        <begin position="84"/>
        <end position="108"/>
    </location>
</feature>
<feature type="transmembrane region" description="Helical" evidence="1">
    <location>
        <begin position="239"/>
        <end position="267"/>
    </location>
</feature>
<name>A0ABW8IK68_9GAMM</name>
<comment type="caution">
    <text evidence="2">The sequence shown here is derived from an EMBL/GenBank/DDBJ whole genome shotgun (WGS) entry which is preliminary data.</text>
</comment>
<gene>
    <name evidence="2" type="ORF">ISP18_10480</name>
</gene>
<feature type="transmembrane region" description="Helical" evidence="1">
    <location>
        <begin position="279"/>
        <end position="302"/>
    </location>
</feature>
<feature type="transmembrane region" description="Helical" evidence="1">
    <location>
        <begin position="52"/>
        <end position="72"/>
    </location>
</feature>
<proteinExistence type="predicted"/>
<evidence type="ECO:0000313" key="3">
    <source>
        <dbReference type="Proteomes" id="UP001620409"/>
    </source>
</evidence>
<feature type="transmembrane region" description="Helical" evidence="1">
    <location>
        <begin position="120"/>
        <end position="148"/>
    </location>
</feature>
<keyword evidence="1" id="KW-0472">Membrane</keyword>
<feature type="transmembrane region" description="Helical" evidence="1">
    <location>
        <begin position="207"/>
        <end position="227"/>
    </location>
</feature>
<keyword evidence="1" id="KW-1133">Transmembrane helix</keyword>